<keyword evidence="3" id="KW-0540">Nuclease</keyword>
<dbReference type="InterPro" id="IPR041122">
    <property type="entry name" value="RecJ_OB"/>
</dbReference>
<evidence type="ECO:0000256" key="5">
    <source>
        <dbReference type="ARBA" id="ARBA00022839"/>
    </source>
</evidence>
<dbReference type="Proteomes" id="UP000438699">
    <property type="component" value="Unassembled WGS sequence"/>
</dbReference>
<evidence type="ECO:0000256" key="1">
    <source>
        <dbReference type="ARBA" id="ARBA00005915"/>
    </source>
</evidence>
<evidence type="ECO:0000259" key="7">
    <source>
        <dbReference type="Pfam" id="PF02272"/>
    </source>
</evidence>
<dbReference type="SUPFAM" id="SSF64182">
    <property type="entry name" value="DHH phosphoesterases"/>
    <property type="match status" value="1"/>
</dbReference>
<keyword evidence="5 9" id="KW-0269">Exonuclease</keyword>
<dbReference type="Gene3D" id="3.90.1640.30">
    <property type="match status" value="1"/>
</dbReference>
<comment type="caution">
    <text evidence="9">The sequence shown here is derived from an EMBL/GenBank/DDBJ whole genome shotgun (WGS) entry which is preliminary data.</text>
</comment>
<evidence type="ECO:0000313" key="10">
    <source>
        <dbReference type="Proteomes" id="UP000438699"/>
    </source>
</evidence>
<comment type="similarity">
    <text evidence="1">Belongs to the RecJ family.</text>
</comment>
<dbReference type="GO" id="GO:0003676">
    <property type="term" value="F:nucleic acid binding"/>
    <property type="evidence" value="ECO:0007669"/>
    <property type="project" value="InterPro"/>
</dbReference>
<dbReference type="InterPro" id="IPR003156">
    <property type="entry name" value="DHHA1_dom"/>
</dbReference>
<feature type="domain" description="DHHA1" evidence="7">
    <location>
        <begin position="346"/>
        <end position="438"/>
    </location>
</feature>
<keyword evidence="10" id="KW-1185">Reference proteome</keyword>
<organism evidence="9 10">
    <name type="scientific">Pseudodesulfovibrio senegalensis</name>
    <dbReference type="NCBI Taxonomy" id="1721087"/>
    <lineage>
        <taxon>Bacteria</taxon>
        <taxon>Pseudomonadati</taxon>
        <taxon>Thermodesulfobacteriota</taxon>
        <taxon>Desulfovibrionia</taxon>
        <taxon>Desulfovibrionales</taxon>
        <taxon>Desulfovibrionaceae</taxon>
    </lineage>
</organism>
<evidence type="ECO:0000259" key="6">
    <source>
        <dbReference type="Pfam" id="PF01368"/>
    </source>
</evidence>
<sequence length="563" mass="61951">MRSDEEVPSSVADFADKLEISPLIAEILWSRGLHSREEMDRFLSPGLANLMDPTLIPGLEQAAQVVAHGVREGRKIGIWGDYDVDGITSTAVLKTFFAACGVQTEHHLPNRLEEGYGLNSAGIDDLFAQGVELLITVDCGISDVAPIAHAREKGMTVVVTDHHLPGETLPDAHAVCDPRLDDSCPQSHDLAGVGVAFMLVVRLRRLLECDDIDIRTLLDFVALGTVADVVPLTGQNRILVKNGLLFIKEAERPGMAALKIVSDYERRAELGAGQIGFNLAPRINAAGRLGDPQKALSMLLAESVDEAMPFARELDMANTERRRQEAEIAEQAMEQAEQQSHRRSLVLYAGHWHPGIIGIVASRVVEKYYRPTLILCDAGDDGVIKGSGRSISEFDLHGGLTRVADMLLTFGGHRQAAGLSLRKDDLETLRDRFEEIVVEEVGPEPLVPSIKVDRSLSFSEIDYTLLRELEMLQPFGLGNPEPVFMSPPAVVRDCRLFGREREHVKLSLADAQSGACLAAKAWRMGDKLTRDCKGSTMTFAFTPKIDRFTGVPRIELRVRDWNE</sequence>
<reference evidence="9 10" key="1">
    <citation type="journal article" date="2017" name="Int. J. Syst. Evol. Microbiol.">
        <title>Desulfovibrio senegalensis sp. nov., a mesophilic sulfate reducer isolated from marine sediment.</title>
        <authorList>
            <person name="Thioye A."/>
            <person name="Gam Z.B.A."/>
            <person name="Mbengue M."/>
            <person name="Cayol J.L."/>
            <person name="Joseph-Bartoli M."/>
            <person name="Toure-Kane C."/>
            <person name="Labat M."/>
        </authorList>
    </citation>
    <scope>NUCLEOTIDE SEQUENCE [LARGE SCALE GENOMIC DNA]</scope>
    <source>
        <strain evidence="9 10">DSM 101509</strain>
    </source>
</reference>
<dbReference type="GO" id="GO:0008409">
    <property type="term" value="F:5'-3' exonuclease activity"/>
    <property type="evidence" value="ECO:0007669"/>
    <property type="project" value="InterPro"/>
</dbReference>
<dbReference type="InterPro" id="IPR051673">
    <property type="entry name" value="SSDNA_exonuclease_RecJ"/>
</dbReference>
<name>A0A6N6N6R0_9BACT</name>
<dbReference type="InterPro" id="IPR001667">
    <property type="entry name" value="DDH_dom"/>
</dbReference>
<dbReference type="PANTHER" id="PTHR30255:SF2">
    <property type="entry name" value="SINGLE-STRANDED-DNA-SPECIFIC EXONUCLEASE RECJ"/>
    <property type="match status" value="1"/>
</dbReference>
<dbReference type="Pfam" id="PF02272">
    <property type="entry name" value="DHHA1"/>
    <property type="match status" value="1"/>
</dbReference>
<dbReference type="Pfam" id="PF01368">
    <property type="entry name" value="DHH"/>
    <property type="match status" value="1"/>
</dbReference>
<protein>
    <recommendedName>
        <fullName evidence="2">Single-stranded-DNA-specific exonuclease RecJ</fullName>
    </recommendedName>
</protein>
<dbReference type="GO" id="GO:0006281">
    <property type="term" value="P:DNA repair"/>
    <property type="evidence" value="ECO:0007669"/>
    <property type="project" value="InterPro"/>
</dbReference>
<feature type="domain" description="RecJ OB" evidence="8">
    <location>
        <begin position="452"/>
        <end position="560"/>
    </location>
</feature>
<dbReference type="GO" id="GO:0006310">
    <property type="term" value="P:DNA recombination"/>
    <property type="evidence" value="ECO:0007669"/>
    <property type="project" value="InterPro"/>
</dbReference>
<dbReference type="Gene3D" id="3.10.310.30">
    <property type="match status" value="1"/>
</dbReference>
<dbReference type="NCBIfam" id="TIGR00644">
    <property type="entry name" value="recJ"/>
    <property type="match status" value="1"/>
</dbReference>
<evidence type="ECO:0000256" key="2">
    <source>
        <dbReference type="ARBA" id="ARBA00019841"/>
    </source>
</evidence>
<evidence type="ECO:0000256" key="4">
    <source>
        <dbReference type="ARBA" id="ARBA00022801"/>
    </source>
</evidence>
<gene>
    <name evidence="9" type="primary">recJ</name>
    <name evidence="9" type="ORF">F8A88_03350</name>
</gene>
<evidence type="ECO:0000313" key="9">
    <source>
        <dbReference type="EMBL" id="KAB1443872.1"/>
    </source>
</evidence>
<dbReference type="PANTHER" id="PTHR30255">
    <property type="entry name" value="SINGLE-STRANDED-DNA-SPECIFIC EXONUCLEASE RECJ"/>
    <property type="match status" value="1"/>
</dbReference>
<dbReference type="InterPro" id="IPR004610">
    <property type="entry name" value="RecJ"/>
</dbReference>
<dbReference type="EMBL" id="WAIE01000001">
    <property type="protein sequence ID" value="KAB1443872.1"/>
    <property type="molecule type" value="Genomic_DNA"/>
</dbReference>
<keyword evidence="4" id="KW-0378">Hydrolase</keyword>
<accession>A0A6N6N6R0</accession>
<feature type="domain" description="DDH" evidence="6">
    <location>
        <begin position="75"/>
        <end position="225"/>
    </location>
</feature>
<dbReference type="Pfam" id="PF17768">
    <property type="entry name" value="RecJ_OB"/>
    <property type="match status" value="1"/>
</dbReference>
<proteinExistence type="inferred from homology"/>
<dbReference type="InterPro" id="IPR038763">
    <property type="entry name" value="DHH_sf"/>
</dbReference>
<dbReference type="AlphaFoldDB" id="A0A6N6N6R0"/>
<evidence type="ECO:0000256" key="3">
    <source>
        <dbReference type="ARBA" id="ARBA00022722"/>
    </source>
</evidence>
<dbReference type="OrthoDB" id="9809852at2"/>
<evidence type="ECO:0000259" key="8">
    <source>
        <dbReference type="Pfam" id="PF17768"/>
    </source>
</evidence>